<comment type="similarity">
    <text evidence="1">Belongs to the TCTP family.</text>
</comment>
<name>A0A2A6CWV2_PRIPA</name>
<feature type="compositionally biased region" description="Low complexity" evidence="2">
    <location>
        <begin position="351"/>
        <end position="360"/>
    </location>
</feature>
<dbReference type="PROSITE" id="PS51797">
    <property type="entry name" value="TCTP_3"/>
    <property type="match status" value="1"/>
</dbReference>
<dbReference type="InterPro" id="IPR011057">
    <property type="entry name" value="Mss4-like_sf"/>
</dbReference>
<dbReference type="FunFam" id="2.170.150.10:FF:000022">
    <property type="entry name" value="Uncharacterized protein"/>
    <property type="match status" value="1"/>
</dbReference>
<accession>A0A2A6CWV2</accession>
<evidence type="ECO:0000256" key="1">
    <source>
        <dbReference type="PROSITE-ProRule" id="PRU01133"/>
    </source>
</evidence>
<reference evidence="3" key="2">
    <citation type="submission" date="2022-06" db="UniProtKB">
        <authorList>
            <consortium name="EnsemblMetazoa"/>
        </authorList>
    </citation>
    <scope>IDENTIFICATION</scope>
    <source>
        <strain evidence="3">PS312</strain>
    </source>
</reference>
<feature type="region of interest" description="Disordered" evidence="2">
    <location>
        <begin position="348"/>
        <end position="373"/>
    </location>
</feature>
<proteinExistence type="inferred from homology"/>
<dbReference type="SUPFAM" id="SSF51316">
    <property type="entry name" value="Mss4-like"/>
    <property type="match status" value="1"/>
</dbReference>
<evidence type="ECO:0000313" key="4">
    <source>
        <dbReference type="Proteomes" id="UP000005239"/>
    </source>
</evidence>
<evidence type="ECO:0000313" key="3">
    <source>
        <dbReference type="EnsemblMetazoa" id="PPA13364.1"/>
    </source>
</evidence>
<dbReference type="InterPro" id="IPR011323">
    <property type="entry name" value="Mss4/transl-control_tumour"/>
</dbReference>
<dbReference type="EnsemblMetazoa" id="PPA13364.1">
    <property type="protein sequence ID" value="PPA13364.1"/>
    <property type="gene ID" value="WBGene00102918"/>
</dbReference>
<protein>
    <submittedName>
        <fullName evidence="3">TCTP domain-containing protein</fullName>
    </submittedName>
</protein>
<dbReference type="OrthoDB" id="10248936at2759"/>
<gene>
    <name evidence="3" type="primary">WBGene00102918</name>
</gene>
<accession>A0A8R1UBS1</accession>
<dbReference type="InterPro" id="IPR034737">
    <property type="entry name" value="TCTP"/>
</dbReference>
<dbReference type="AlphaFoldDB" id="A0A2A6CWV2"/>
<keyword evidence="4" id="KW-1185">Reference proteome</keyword>
<dbReference type="InterPro" id="IPR018105">
    <property type="entry name" value="Translational_control_tumour_p"/>
</dbReference>
<dbReference type="Proteomes" id="UP000005239">
    <property type="component" value="Unassembled WGS sequence"/>
</dbReference>
<dbReference type="Pfam" id="PF00838">
    <property type="entry name" value="TCTP"/>
    <property type="match status" value="1"/>
</dbReference>
<organism evidence="3 4">
    <name type="scientific">Pristionchus pacificus</name>
    <name type="common">Parasitic nematode worm</name>
    <dbReference type="NCBI Taxonomy" id="54126"/>
    <lineage>
        <taxon>Eukaryota</taxon>
        <taxon>Metazoa</taxon>
        <taxon>Ecdysozoa</taxon>
        <taxon>Nematoda</taxon>
        <taxon>Chromadorea</taxon>
        <taxon>Rhabditida</taxon>
        <taxon>Rhabditina</taxon>
        <taxon>Diplogasteromorpha</taxon>
        <taxon>Diplogasteroidea</taxon>
        <taxon>Neodiplogasteridae</taxon>
        <taxon>Pristionchus</taxon>
    </lineage>
</organism>
<reference evidence="4" key="1">
    <citation type="journal article" date="2008" name="Nat. Genet.">
        <title>The Pristionchus pacificus genome provides a unique perspective on nematode lifestyle and parasitism.</title>
        <authorList>
            <person name="Dieterich C."/>
            <person name="Clifton S.W."/>
            <person name="Schuster L.N."/>
            <person name="Chinwalla A."/>
            <person name="Delehaunty K."/>
            <person name="Dinkelacker I."/>
            <person name="Fulton L."/>
            <person name="Fulton R."/>
            <person name="Godfrey J."/>
            <person name="Minx P."/>
            <person name="Mitreva M."/>
            <person name="Roeseler W."/>
            <person name="Tian H."/>
            <person name="Witte H."/>
            <person name="Yang S.P."/>
            <person name="Wilson R.K."/>
            <person name="Sommer R.J."/>
        </authorList>
    </citation>
    <scope>NUCLEOTIDE SEQUENCE [LARGE SCALE GENOMIC DNA]</scope>
    <source>
        <strain evidence="4">PS312</strain>
    </source>
</reference>
<sequence>IFQKQIEMLVYKDAFTGDVLCTEECPVTTVDDFVYEFTGRVSIRSGDSIVPEDDFNGDGFDEVGIDFVLRHKLAPTGKQISSLDEFINTYGKSIVEQVTKAADFGGDEEAFSNQAMSWASGLFEDADRASKIQFYASPNFVEGERGQICLVEFRGEQQVPTLILLKAATVTEEHISLFSFTTALKQTIYEMKCYKDGLNGDILFKTNLPPNLVDDLIYEFTVDFNMEDHLVKQPAVDSYDEFMTAYGVRQFEMVNNKLNKEAFNPESMAFAGKFMTWVLGLFEDEERAKNLEFWCGKSPDGLLCFVEKRGDKQVLMVLKEGFAVFFSSWTVFHMKNTEFYADKSRARGNDRSASSRSARSTAKRCRSSASSRTRPMAVTMKYFDDKLNGDILCTGNCPIKTAEGIILELTVDDKLLSKHLVKKEDITNYDQFMAASNKGGKDLDSKFKTWLKALFANPDRNKNLEFWTGPTPNGQICIVERRGEERVPILMLTKDLTKIEERSNSMMTGPHQPDNLQANTALVSSLSFFARFAQ</sequence>
<evidence type="ECO:0000256" key="2">
    <source>
        <dbReference type="SAM" id="MobiDB-lite"/>
    </source>
</evidence>
<dbReference type="Gene3D" id="2.170.150.10">
    <property type="entry name" value="Metal Binding Protein, Guanine Nucleotide Exchange Factor, Chain A"/>
    <property type="match status" value="1"/>
</dbReference>